<dbReference type="SUPFAM" id="SSF56235">
    <property type="entry name" value="N-terminal nucleophile aminohydrolases (Ntn hydrolases)"/>
    <property type="match status" value="1"/>
</dbReference>
<dbReference type="InterPro" id="IPR014729">
    <property type="entry name" value="Rossmann-like_a/b/a_fold"/>
</dbReference>
<keyword evidence="7 12" id="KW-0067">ATP-binding</keyword>
<evidence type="ECO:0000256" key="11">
    <source>
        <dbReference type="ARBA" id="ARBA00048741"/>
    </source>
</evidence>
<evidence type="ECO:0000256" key="7">
    <source>
        <dbReference type="ARBA" id="ARBA00022840"/>
    </source>
</evidence>
<feature type="site" description="Important for beta-aspartyl-AMP intermediate formation" evidence="15">
    <location>
        <position position="363"/>
    </location>
</feature>
<dbReference type="PANTHER" id="PTHR11772">
    <property type="entry name" value="ASPARAGINE SYNTHETASE"/>
    <property type="match status" value="1"/>
</dbReference>
<dbReference type="PROSITE" id="PS51278">
    <property type="entry name" value="GATASE_TYPE_2"/>
    <property type="match status" value="1"/>
</dbReference>
<keyword evidence="9 13" id="KW-0315">Glutamine amidotransferase</keyword>
<dbReference type="InterPro" id="IPR001962">
    <property type="entry name" value="Asn_synthase"/>
</dbReference>
<reference evidence="17" key="1">
    <citation type="submission" date="2021-10" db="EMBL/GenBank/DDBJ databases">
        <title>Tropical sea cucumber genome reveals ecological adaptation and Cuvierian tubules defense mechanism.</title>
        <authorList>
            <person name="Chen T."/>
        </authorList>
    </citation>
    <scope>NUCLEOTIDE SEQUENCE</scope>
    <source>
        <strain evidence="17">Nanhai2018</strain>
        <tissue evidence="17">Muscle</tissue>
    </source>
</reference>
<dbReference type="PANTHER" id="PTHR11772:SF23">
    <property type="entry name" value="ASPARAGINE SYNTHETASE [GLUTAMINE-HYDROLYZING]"/>
    <property type="match status" value="1"/>
</dbReference>
<organism evidence="17 18">
    <name type="scientific">Holothuria leucospilota</name>
    <name type="common">Black long sea cucumber</name>
    <name type="synonym">Mertensiothuria leucospilota</name>
    <dbReference type="NCBI Taxonomy" id="206669"/>
    <lineage>
        <taxon>Eukaryota</taxon>
        <taxon>Metazoa</taxon>
        <taxon>Echinodermata</taxon>
        <taxon>Eleutherozoa</taxon>
        <taxon>Echinozoa</taxon>
        <taxon>Holothuroidea</taxon>
        <taxon>Aspidochirotacea</taxon>
        <taxon>Aspidochirotida</taxon>
        <taxon>Holothuriidae</taxon>
        <taxon>Holothuria</taxon>
    </lineage>
</organism>
<evidence type="ECO:0000259" key="16">
    <source>
        <dbReference type="PROSITE" id="PS51278"/>
    </source>
</evidence>
<keyword evidence="6 12" id="KW-0547">Nucleotide-binding</keyword>
<dbReference type="CDD" id="cd01991">
    <property type="entry name" value="Asn_synthase_B_C"/>
    <property type="match status" value="1"/>
</dbReference>
<dbReference type="FunFam" id="3.40.50.620:FF:000090">
    <property type="entry name" value="asparagine synthetase [glutamine-hydrolyzing]"/>
    <property type="match status" value="1"/>
</dbReference>
<keyword evidence="5 13" id="KW-0028">Amino-acid biosynthesis</keyword>
<dbReference type="GO" id="GO:0006529">
    <property type="term" value="P:asparagine biosynthetic process"/>
    <property type="evidence" value="ECO:0007669"/>
    <property type="project" value="UniProtKB-KW"/>
</dbReference>
<evidence type="ECO:0000256" key="6">
    <source>
        <dbReference type="ARBA" id="ARBA00022741"/>
    </source>
</evidence>
<evidence type="ECO:0000256" key="2">
    <source>
        <dbReference type="ARBA" id="ARBA00012737"/>
    </source>
</evidence>
<gene>
    <name evidence="17" type="ORF">HOLleu_16710</name>
</gene>
<accession>A0A9Q1C6R9</accession>
<dbReference type="GO" id="GO:0005829">
    <property type="term" value="C:cytosol"/>
    <property type="evidence" value="ECO:0007669"/>
    <property type="project" value="TreeGrafter"/>
</dbReference>
<dbReference type="PIRSF" id="PIRSF001589">
    <property type="entry name" value="Asn_synthetase_glu-h"/>
    <property type="match status" value="1"/>
</dbReference>
<dbReference type="GO" id="GO:0004066">
    <property type="term" value="F:asparagine synthase (glutamine-hydrolyzing) activity"/>
    <property type="evidence" value="ECO:0007669"/>
    <property type="project" value="UniProtKB-EC"/>
</dbReference>
<feature type="binding site" evidence="14">
    <location>
        <begin position="361"/>
        <end position="362"/>
    </location>
    <ligand>
        <name>ATP</name>
        <dbReference type="ChEBI" id="CHEBI:30616"/>
    </ligand>
</feature>
<comment type="caution">
    <text evidence="17">The sequence shown here is derived from an EMBL/GenBank/DDBJ whole genome shotgun (WGS) entry which is preliminary data.</text>
</comment>
<dbReference type="AlphaFoldDB" id="A0A9Q1C6R9"/>
<dbReference type="OrthoDB" id="409189at2759"/>
<dbReference type="SUPFAM" id="SSF52402">
    <property type="entry name" value="Adenine nucleotide alpha hydrolases-like"/>
    <property type="match status" value="1"/>
</dbReference>
<dbReference type="NCBIfam" id="TIGR01536">
    <property type="entry name" value="asn_synth_AEB"/>
    <property type="match status" value="1"/>
</dbReference>
<name>A0A9Q1C6R9_HOLLE</name>
<feature type="domain" description="Glutamine amidotransferase type-2" evidence="16">
    <location>
        <begin position="2"/>
        <end position="193"/>
    </location>
</feature>
<dbReference type="EMBL" id="JAIZAY010000007">
    <property type="protein sequence ID" value="KAJ8039094.1"/>
    <property type="molecule type" value="Genomic_DNA"/>
</dbReference>
<dbReference type="GO" id="GO:0005524">
    <property type="term" value="F:ATP binding"/>
    <property type="evidence" value="ECO:0007669"/>
    <property type="project" value="UniProtKB-KW"/>
</dbReference>
<dbReference type="CDD" id="cd00712">
    <property type="entry name" value="AsnB"/>
    <property type="match status" value="1"/>
</dbReference>
<dbReference type="Gene3D" id="3.60.20.10">
    <property type="entry name" value="Glutamine Phosphoribosylpyrophosphate, subunit 1, domain 1"/>
    <property type="match status" value="1"/>
</dbReference>
<dbReference type="Proteomes" id="UP001152320">
    <property type="component" value="Chromosome 7"/>
</dbReference>
<evidence type="ECO:0000256" key="5">
    <source>
        <dbReference type="ARBA" id="ARBA00022605"/>
    </source>
</evidence>
<feature type="binding site" evidence="14">
    <location>
        <position position="98"/>
    </location>
    <ligand>
        <name>L-glutamine</name>
        <dbReference type="ChEBI" id="CHEBI:58359"/>
    </ligand>
</feature>
<comment type="catalytic activity">
    <reaction evidence="11">
        <text>L-aspartate + L-glutamine + ATP + H2O = L-asparagine + L-glutamate + AMP + diphosphate + H(+)</text>
        <dbReference type="Rhea" id="RHEA:12228"/>
        <dbReference type="ChEBI" id="CHEBI:15377"/>
        <dbReference type="ChEBI" id="CHEBI:15378"/>
        <dbReference type="ChEBI" id="CHEBI:29985"/>
        <dbReference type="ChEBI" id="CHEBI:29991"/>
        <dbReference type="ChEBI" id="CHEBI:30616"/>
        <dbReference type="ChEBI" id="CHEBI:33019"/>
        <dbReference type="ChEBI" id="CHEBI:58048"/>
        <dbReference type="ChEBI" id="CHEBI:58359"/>
        <dbReference type="ChEBI" id="CHEBI:456215"/>
        <dbReference type="EC" id="6.3.5.4"/>
    </reaction>
</comment>
<keyword evidence="18" id="KW-1185">Reference proteome</keyword>
<protein>
    <recommendedName>
        <fullName evidence="3">Asparagine synthetase [glutamine-hydrolyzing]</fullName>
        <ecNumber evidence="2">6.3.5.4</ecNumber>
    </recommendedName>
    <alternativeName>
        <fullName evidence="10">Glutamine-dependent asparagine synthetase</fullName>
    </alternativeName>
</protein>
<proteinExistence type="predicted"/>
<dbReference type="InterPro" id="IPR050795">
    <property type="entry name" value="Asn_Synthetase"/>
</dbReference>
<feature type="binding site" evidence="14">
    <location>
        <position position="254"/>
    </location>
    <ligand>
        <name>ATP</name>
        <dbReference type="ChEBI" id="CHEBI:30616"/>
    </ligand>
</feature>
<evidence type="ECO:0000256" key="9">
    <source>
        <dbReference type="ARBA" id="ARBA00022962"/>
    </source>
</evidence>
<dbReference type="FunFam" id="3.60.20.10:FF:000039">
    <property type="entry name" value="Asparagine synthetase [glutamine-hydrolyzing]"/>
    <property type="match status" value="1"/>
</dbReference>
<dbReference type="InterPro" id="IPR033738">
    <property type="entry name" value="AsnB_N"/>
</dbReference>
<feature type="active site" description="For GATase activity" evidence="13">
    <location>
        <position position="2"/>
    </location>
</feature>
<evidence type="ECO:0000256" key="12">
    <source>
        <dbReference type="PIRNR" id="PIRNR001589"/>
    </source>
</evidence>
<dbReference type="InterPro" id="IPR006426">
    <property type="entry name" value="Asn_synth_AEB"/>
</dbReference>
<keyword evidence="4" id="KW-0436">Ligase</keyword>
<evidence type="ECO:0000256" key="3">
    <source>
        <dbReference type="ARBA" id="ARBA00021389"/>
    </source>
</evidence>
<evidence type="ECO:0000256" key="4">
    <source>
        <dbReference type="ARBA" id="ARBA00022598"/>
    </source>
</evidence>
<dbReference type="InterPro" id="IPR017932">
    <property type="entry name" value="GATase_2_dom"/>
</dbReference>
<evidence type="ECO:0000256" key="14">
    <source>
        <dbReference type="PIRSR" id="PIRSR001589-2"/>
    </source>
</evidence>
<dbReference type="InterPro" id="IPR029055">
    <property type="entry name" value="Ntn_hydrolases_N"/>
</dbReference>
<sequence>MCGIWALFGNDSGDISKQYRSASKISHRGPDTFRIENVNHFGNCCLAFHRLAIVDDLYGMQPMRIKTYPYVWLLYNGEIYNYRKVQKQYDFNYLTECDGESIIHLYMKGGIEFAASMLDGVFAFCLLDTMAKKVYLGRDTFGVRPMFKLTSDDGFMAVCSEAKDFIGLVDLQQQKKSEIQPFPPGFVETYDLRTDGKVDLIESAKFHSIGKPPKWMEVPGASAVVGEDIYQNIREILTEAVRKRLMSDRRIGCLLSGGLDSSVVAALVCKLCKESGIDYPIQTFATGMEGSPDVTAARKVAAHIGSEHHEVTFTPEEGLQAVEEVIYHLESYDITTLRASVGMYLVSRYINKETDSVVIFSGEGADELAQGYIYFHKAPTPEAGDEESQRLMKDLYMYDVLRADRTTAAHGLELRVPFLDHQFTSYYASLDPSLKQPKDKSEKFLIRKAFDNGLLPSEILWRPKEAFSDGVSSSKKSWFAILQDHIESQVRLGTVSDSQLEDAPNVFPFNPPTSKEGYYYRQIFEKHFHGNAHWIPYIWMPKWLPDCKDPSARCLEHYQESEVEGKEQNG</sequence>
<evidence type="ECO:0000256" key="15">
    <source>
        <dbReference type="PIRSR" id="PIRSR001589-3"/>
    </source>
</evidence>
<evidence type="ECO:0000256" key="10">
    <source>
        <dbReference type="ARBA" id="ARBA00030234"/>
    </source>
</evidence>
<evidence type="ECO:0000256" key="8">
    <source>
        <dbReference type="ARBA" id="ARBA00022888"/>
    </source>
</evidence>
<keyword evidence="8 13" id="KW-0061">Asparagine biosynthesis</keyword>
<evidence type="ECO:0000313" key="17">
    <source>
        <dbReference type="EMBL" id="KAJ8039094.1"/>
    </source>
</evidence>
<dbReference type="EC" id="6.3.5.4" evidence="2"/>
<comment type="pathway">
    <text evidence="1">Amino-acid biosynthesis; L-asparagine biosynthesis; L-asparagine from L-aspartate (L-Gln route): step 1/1.</text>
</comment>
<evidence type="ECO:0000313" key="18">
    <source>
        <dbReference type="Proteomes" id="UP001152320"/>
    </source>
</evidence>
<dbReference type="Pfam" id="PF00733">
    <property type="entry name" value="Asn_synthase"/>
    <property type="match status" value="2"/>
</dbReference>
<dbReference type="Gene3D" id="3.40.50.620">
    <property type="entry name" value="HUPs"/>
    <property type="match status" value="1"/>
</dbReference>
<dbReference type="Pfam" id="PF13537">
    <property type="entry name" value="GATase_7"/>
    <property type="match status" value="1"/>
</dbReference>
<evidence type="ECO:0000256" key="13">
    <source>
        <dbReference type="PIRSR" id="PIRSR001589-1"/>
    </source>
</evidence>
<evidence type="ECO:0000256" key="1">
    <source>
        <dbReference type="ARBA" id="ARBA00005187"/>
    </source>
</evidence>